<dbReference type="GO" id="GO:0007156">
    <property type="term" value="P:homophilic cell adhesion via plasma membrane adhesion molecules"/>
    <property type="evidence" value="ECO:0007669"/>
    <property type="project" value="TreeGrafter"/>
</dbReference>
<dbReference type="SMART" id="SM00409">
    <property type="entry name" value="IG"/>
    <property type="match status" value="1"/>
</dbReference>
<dbReference type="Proteomes" id="UP000007875">
    <property type="component" value="Unassembled WGS sequence"/>
</dbReference>
<dbReference type="PROSITE" id="PS50835">
    <property type="entry name" value="IG_LIKE"/>
    <property type="match status" value="1"/>
</dbReference>
<evidence type="ECO:0000256" key="2">
    <source>
        <dbReference type="SAM" id="MobiDB-lite"/>
    </source>
</evidence>
<proteinExistence type="predicted"/>
<feature type="signal peptide" evidence="3">
    <location>
        <begin position="1"/>
        <end position="20"/>
    </location>
</feature>
<feature type="region of interest" description="Disordered" evidence="2">
    <location>
        <begin position="212"/>
        <end position="231"/>
    </location>
</feature>
<dbReference type="GO" id="GO:0070593">
    <property type="term" value="P:dendrite self-avoidance"/>
    <property type="evidence" value="ECO:0007669"/>
    <property type="project" value="TreeGrafter"/>
</dbReference>
<reference evidence="5" key="2">
    <citation type="submission" date="2025-08" db="UniProtKB">
        <authorList>
            <consortium name="Ensembl"/>
        </authorList>
    </citation>
    <scope>IDENTIFICATION</scope>
</reference>
<dbReference type="Gene3D" id="2.60.40.10">
    <property type="entry name" value="Immunoglobulins"/>
    <property type="match status" value="1"/>
</dbReference>
<accession>H2YNY0</accession>
<dbReference type="SUPFAM" id="SSF48726">
    <property type="entry name" value="Immunoglobulin"/>
    <property type="match status" value="1"/>
</dbReference>
<feature type="chain" id="PRO_5003578713" description="Ig-like domain-containing protein" evidence="3">
    <location>
        <begin position="21"/>
        <end position="253"/>
    </location>
</feature>
<evidence type="ECO:0000256" key="3">
    <source>
        <dbReference type="SAM" id="SignalP"/>
    </source>
</evidence>
<dbReference type="InParanoid" id="H2YNY0"/>
<dbReference type="Ensembl" id="ENSCSAVT00000007128.1">
    <property type="protein sequence ID" value="ENSCSAVP00000007038.1"/>
    <property type="gene ID" value="ENSCSAVG00000004208.1"/>
</dbReference>
<dbReference type="InterPro" id="IPR003599">
    <property type="entry name" value="Ig_sub"/>
</dbReference>
<dbReference type="InterPro" id="IPR007110">
    <property type="entry name" value="Ig-like_dom"/>
</dbReference>
<protein>
    <recommendedName>
        <fullName evidence="4">Ig-like domain-containing protein</fullName>
    </recommendedName>
</protein>
<feature type="compositionally biased region" description="Polar residues" evidence="2">
    <location>
        <begin position="215"/>
        <end position="228"/>
    </location>
</feature>
<dbReference type="Pfam" id="PF13927">
    <property type="entry name" value="Ig_3"/>
    <property type="match status" value="1"/>
</dbReference>
<evidence type="ECO:0000256" key="1">
    <source>
        <dbReference type="ARBA" id="ARBA00023319"/>
    </source>
</evidence>
<feature type="domain" description="Ig-like" evidence="4">
    <location>
        <begin position="40"/>
        <end position="134"/>
    </location>
</feature>
<evidence type="ECO:0000259" key="4">
    <source>
        <dbReference type="PROSITE" id="PS50835"/>
    </source>
</evidence>
<sequence>MYTLPFCLLLSIFCLTPAQGRHHSAEIIQRPDDVISPDCGQEIRVSCMARSRDQAKIKLATPDIEWWFKNQDSSMTSQSNKIYTMDRGGRVKVVVEEFVVVRSTLVIEDARKSDEGVYQCRASNSPKRYTKGVNLYQHWKIEEAPITQMKCAEATTTVATTEPVPTSHYNRTDFNDVLNDYVTSILRSKKNSETDVRPEVKVRREMERIGINRPPTRSTAPHSTTSRGVGSGIHSRRHFFLSAFILLSCSVTS</sequence>
<reference evidence="5" key="3">
    <citation type="submission" date="2025-09" db="UniProtKB">
        <authorList>
            <consortium name="Ensembl"/>
        </authorList>
    </citation>
    <scope>IDENTIFICATION</scope>
</reference>
<reference evidence="6" key="1">
    <citation type="submission" date="2003-08" db="EMBL/GenBank/DDBJ databases">
        <authorList>
            <person name="Birren B."/>
            <person name="Nusbaum C."/>
            <person name="Abebe A."/>
            <person name="Abouelleil A."/>
            <person name="Adekoya E."/>
            <person name="Ait-zahra M."/>
            <person name="Allen N."/>
            <person name="Allen T."/>
            <person name="An P."/>
            <person name="Anderson M."/>
            <person name="Anderson S."/>
            <person name="Arachchi H."/>
            <person name="Armbruster J."/>
            <person name="Bachantsang P."/>
            <person name="Baldwin J."/>
            <person name="Barry A."/>
            <person name="Bayul T."/>
            <person name="Blitshsteyn B."/>
            <person name="Bloom T."/>
            <person name="Blye J."/>
            <person name="Boguslavskiy L."/>
            <person name="Borowsky M."/>
            <person name="Boukhgalter B."/>
            <person name="Brunache A."/>
            <person name="Butler J."/>
            <person name="Calixte N."/>
            <person name="Calvo S."/>
            <person name="Camarata J."/>
            <person name="Campo K."/>
            <person name="Chang J."/>
            <person name="Cheshatsang Y."/>
            <person name="Citroen M."/>
            <person name="Collymore A."/>
            <person name="Considine T."/>
            <person name="Cook A."/>
            <person name="Cooke P."/>
            <person name="Corum B."/>
            <person name="Cuomo C."/>
            <person name="David R."/>
            <person name="Dawoe T."/>
            <person name="Degray S."/>
            <person name="Dodge S."/>
            <person name="Dooley K."/>
            <person name="Dorje P."/>
            <person name="Dorjee K."/>
            <person name="Dorris L."/>
            <person name="Duffey N."/>
            <person name="Dupes A."/>
            <person name="Elkins T."/>
            <person name="Engels R."/>
            <person name="Erickson J."/>
            <person name="Farina A."/>
            <person name="Faro S."/>
            <person name="Ferreira P."/>
            <person name="Fischer H."/>
            <person name="Fitzgerald M."/>
            <person name="Foley K."/>
            <person name="Gage D."/>
            <person name="Galagan J."/>
            <person name="Gearin G."/>
            <person name="Gnerre S."/>
            <person name="Gnirke A."/>
            <person name="Goyette A."/>
            <person name="Graham J."/>
            <person name="Grandbois E."/>
            <person name="Gyaltsen K."/>
            <person name="Hafez N."/>
            <person name="Hagopian D."/>
            <person name="Hagos B."/>
            <person name="Hall J."/>
            <person name="Hatcher B."/>
            <person name="Heller A."/>
            <person name="Higgins H."/>
            <person name="Honan T."/>
            <person name="Horn A."/>
            <person name="Houde N."/>
            <person name="Hughes L."/>
            <person name="Hulme W."/>
            <person name="Husby E."/>
            <person name="Iliev I."/>
            <person name="Jaffe D."/>
            <person name="Jones C."/>
            <person name="Kamal M."/>
            <person name="Kamat A."/>
            <person name="Kamvysselis M."/>
            <person name="Karlsson E."/>
            <person name="Kells C."/>
            <person name="Kieu A."/>
            <person name="Kisner P."/>
            <person name="Kodira C."/>
            <person name="Kulbokas E."/>
            <person name="Labutti K."/>
            <person name="Lama D."/>
            <person name="Landers T."/>
            <person name="Leger J."/>
            <person name="Levine S."/>
            <person name="Lewis D."/>
            <person name="Lewis T."/>
            <person name="Lindblad-toh K."/>
            <person name="Liu X."/>
            <person name="Lokyitsang T."/>
            <person name="Lokyitsang Y."/>
            <person name="Lucien O."/>
            <person name="Lui A."/>
            <person name="Ma L.J."/>
            <person name="Mabbitt R."/>
            <person name="Macdonald J."/>
            <person name="Maclean C."/>
            <person name="Major J."/>
            <person name="Manning J."/>
            <person name="Marabella R."/>
            <person name="Maru K."/>
            <person name="Matthews C."/>
            <person name="Mauceli E."/>
            <person name="Mccarthy M."/>
            <person name="Mcdonough S."/>
            <person name="Mcghee T."/>
            <person name="Meldrim J."/>
            <person name="Meneus L."/>
            <person name="Mesirov J."/>
            <person name="Mihalev A."/>
            <person name="Mihova T."/>
            <person name="Mikkelsen T."/>
            <person name="Mlenga V."/>
            <person name="Moru K."/>
            <person name="Mozes J."/>
            <person name="Mulrain L."/>
            <person name="Munson G."/>
            <person name="Naylor J."/>
            <person name="Newes C."/>
            <person name="Nguyen C."/>
            <person name="Nguyen N."/>
            <person name="Nguyen T."/>
            <person name="Nicol R."/>
            <person name="Nielsen C."/>
            <person name="Nizzari M."/>
            <person name="Norbu C."/>
            <person name="Norbu N."/>
            <person name="O'donnell P."/>
            <person name="Okoawo O."/>
            <person name="O'leary S."/>
            <person name="Omotosho B."/>
            <person name="O'neill K."/>
            <person name="Osman S."/>
            <person name="Parker S."/>
            <person name="Perrin D."/>
            <person name="Phunkhang P."/>
            <person name="Piqani B."/>
            <person name="Purcell S."/>
            <person name="Rachupka T."/>
            <person name="Ramasamy U."/>
            <person name="Rameau R."/>
            <person name="Ray V."/>
            <person name="Raymond C."/>
            <person name="Retta R."/>
            <person name="Richardson S."/>
            <person name="Rise C."/>
            <person name="Rodriguez J."/>
            <person name="Rogers J."/>
            <person name="Rogov P."/>
            <person name="Rutman M."/>
            <person name="Schupbach R."/>
            <person name="Seaman C."/>
            <person name="Settipalli S."/>
            <person name="Sharpe T."/>
            <person name="Sheridan J."/>
            <person name="Sherpa N."/>
            <person name="Shi J."/>
            <person name="Smirnov S."/>
            <person name="Smith C."/>
            <person name="Sougnez C."/>
            <person name="Spencer B."/>
            <person name="Stalker J."/>
            <person name="Stange-thomann N."/>
            <person name="Stavropoulos S."/>
            <person name="Stetson K."/>
            <person name="Stone C."/>
            <person name="Stone S."/>
            <person name="Stubbs M."/>
            <person name="Talamas J."/>
            <person name="Tchuinga P."/>
            <person name="Tenzing P."/>
            <person name="Tesfaye S."/>
            <person name="Theodore J."/>
            <person name="Thoulutsang Y."/>
            <person name="Topham K."/>
            <person name="Towey S."/>
            <person name="Tsamla T."/>
            <person name="Tsomo N."/>
            <person name="Vallee D."/>
            <person name="Vassiliev H."/>
            <person name="Venkataraman V."/>
            <person name="Vinson J."/>
            <person name="Vo A."/>
            <person name="Wade C."/>
            <person name="Wang S."/>
            <person name="Wangchuk T."/>
            <person name="Wangdi T."/>
            <person name="Whittaker C."/>
            <person name="Wilkinson J."/>
            <person name="Wu Y."/>
            <person name="Wyman D."/>
            <person name="Yadav S."/>
            <person name="Yang S."/>
            <person name="Yang X."/>
            <person name="Yeager S."/>
            <person name="Yee E."/>
            <person name="Young G."/>
            <person name="Zainoun J."/>
            <person name="Zembeck L."/>
            <person name="Zimmer A."/>
            <person name="Zody M."/>
            <person name="Lander E."/>
        </authorList>
    </citation>
    <scope>NUCLEOTIDE SEQUENCE [LARGE SCALE GENOMIC DNA]</scope>
</reference>
<organism evidence="5 6">
    <name type="scientific">Ciona savignyi</name>
    <name type="common">Pacific transparent sea squirt</name>
    <dbReference type="NCBI Taxonomy" id="51511"/>
    <lineage>
        <taxon>Eukaryota</taxon>
        <taxon>Metazoa</taxon>
        <taxon>Chordata</taxon>
        <taxon>Tunicata</taxon>
        <taxon>Ascidiacea</taxon>
        <taxon>Phlebobranchia</taxon>
        <taxon>Cionidae</taxon>
        <taxon>Ciona</taxon>
    </lineage>
</organism>
<keyword evidence="3" id="KW-0732">Signal</keyword>
<dbReference type="GeneTree" id="ENSGT00940000168488"/>
<dbReference type="AlphaFoldDB" id="H2YNY0"/>
<dbReference type="GO" id="GO:0030424">
    <property type="term" value="C:axon"/>
    <property type="evidence" value="ECO:0007669"/>
    <property type="project" value="TreeGrafter"/>
</dbReference>
<dbReference type="GO" id="GO:0098632">
    <property type="term" value="F:cell-cell adhesion mediator activity"/>
    <property type="evidence" value="ECO:0007669"/>
    <property type="project" value="TreeGrafter"/>
</dbReference>
<dbReference type="InterPro" id="IPR013783">
    <property type="entry name" value="Ig-like_fold"/>
</dbReference>
<dbReference type="HOGENOM" id="CLU_1098198_0_0_1"/>
<keyword evidence="6" id="KW-1185">Reference proteome</keyword>
<dbReference type="GO" id="GO:0005886">
    <property type="term" value="C:plasma membrane"/>
    <property type="evidence" value="ECO:0007669"/>
    <property type="project" value="TreeGrafter"/>
</dbReference>
<dbReference type="PANTHER" id="PTHR10075">
    <property type="entry name" value="BASIGIN RELATED"/>
    <property type="match status" value="1"/>
</dbReference>
<dbReference type="PANTHER" id="PTHR10075:SF100">
    <property type="entry name" value="FASCICLIN-2"/>
    <property type="match status" value="1"/>
</dbReference>
<dbReference type="InterPro" id="IPR036179">
    <property type="entry name" value="Ig-like_dom_sf"/>
</dbReference>
<evidence type="ECO:0000313" key="6">
    <source>
        <dbReference type="Proteomes" id="UP000007875"/>
    </source>
</evidence>
<name>H2YNY0_CIOSA</name>
<evidence type="ECO:0000313" key="5">
    <source>
        <dbReference type="Ensembl" id="ENSCSAVP00000007038.1"/>
    </source>
</evidence>
<dbReference type="GO" id="GO:0007411">
    <property type="term" value="P:axon guidance"/>
    <property type="evidence" value="ECO:0007669"/>
    <property type="project" value="TreeGrafter"/>
</dbReference>
<keyword evidence="1" id="KW-0393">Immunoglobulin domain</keyword>